<feature type="transmembrane region" description="Helical" evidence="11">
    <location>
        <begin position="151"/>
        <end position="176"/>
    </location>
</feature>
<dbReference type="GO" id="GO:0000155">
    <property type="term" value="F:phosphorelay sensor kinase activity"/>
    <property type="evidence" value="ECO:0007669"/>
    <property type="project" value="InterPro"/>
</dbReference>
<evidence type="ECO:0000256" key="6">
    <source>
        <dbReference type="ARBA" id="ARBA00022692"/>
    </source>
</evidence>
<dbReference type="SMART" id="SM00388">
    <property type="entry name" value="HisKA"/>
    <property type="match status" value="1"/>
</dbReference>
<dbReference type="Proteomes" id="UP000466388">
    <property type="component" value="Unassembled WGS sequence"/>
</dbReference>
<dbReference type="GO" id="GO:0005886">
    <property type="term" value="C:plasma membrane"/>
    <property type="evidence" value="ECO:0007669"/>
    <property type="project" value="TreeGrafter"/>
</dbReference>
<evidence type="ECO:0000256" key="11">
    <source>
        <dbReference type="SAM" id="Phobius"/>
    </source>
</evidence>
<keyword evidence="10 11" id="KW-0472">Membrane</keyword>
<feature type="transmembrane region" description="Helical" evidence="11">
    <location>
        <begin position="112"/>
        <end position="131"/>
    </location>
</feature>
<evidence type="ECO:0000256" key="8">
    <source>
        <dbReference type="ARBA" id="ARBA00022989"/>
    </source>
</evidence>
<feature type="transmembrane region" description="Helical" evidence="11">
    <location>
        <begin position="21"/>
        <end position="43"/>
    </location>
</feature>
<dbReference type="Pfam" id="PF00512">
    <property type="entry name" value="HisKA"/>
    <property type="match status" value="1"/>
</dbReference>
<evidence type="ECO:0000256" key="10">
    <source>
        <dbReference type="ARBA" id="ARBA00023136"/>
    </source>
</evidence>
<dbReference type="PANTHER" id="PTHR45436:SF5">
    <property type="entry name" value="SENSOR HISTIDINE KINASE TRCS"/>
    <property type="match status" value="1"/>
</dbReference>
<keyword evidence="9" id="KW-0902">Two-component regulatory system</keyword>
<dbReference type="SMART" id="SM00387">
    <property type="entry name" value="HATPase_c"/>
    <property type="match status" value="1"/>
</dbReference>
<feature type="domain" description="HAMP" evidence="13">
    <location>
        <begin position="181"/>
        <end position="236"/>
    </location>
</feature>
<comment type="subcellular location">
    <subcellularLocation>
        <location evidence="2">Membrane</location>
    </subcellularLocation>
</comment>
<evidence type="ECO:0000256" key="7">
    <source>
        <dbReference type="ARBA" id="ARBA00022777"/>
    </source>
</evidence>
<dbReference type="RefSeq" id="WP_155431161.1">
    <property type="nucleotide sequence ID" value="NZ_WNJO01000004.1"/>
</dbReference>
<dbReference type="PRINTS" id="PR00344">
    <property type="entry name" value="BCTRLSENSOR"/>
</dbReference>
<evidence type="ECO:0000256" key="3">
    <source>
        <dbReference type="ARBA" id="ARBA00012438"/>
    </source>
</evidence>
<comment type="caution">
    <text evidence="14">The sequence shown here is derived from an EMBL/GenBank/DDBJ whole genome shotgun (WGS) entry which is preliminary data.</text>
</comment>
<proteinExistence type="predicted"/>
<feature type="domain" description="Histidine kinase" evidence="12">
    <location>
        <begin position="244"/>
        <end position="456"/>
    </location>
</feature>
<dbReference type="SUPFAM" id="SSF55874">
    <property type="entry name" value="ATPase domain of HSP90 chaperone/DNA topoisomerase II/histidine kinase"/>
    <property type="match status" value="1"/>
</dbReference>
<organism evidence="14 15">
    <name type="scientific">Secundilactobacillus folii</name>
    <dbReference type="NCBI Taxonomy" id="2678357"/>
    <lineage>
        <taxon>Bacteria</taxon>
        <taxon>Bacillati</taxon>
        <taxon>Bacillota</taxon>
        <taxon>Bacilli</taxon>
        <taxon>Lactobacillales</taxon>
        <taxon>Lactobacillaceae</taxon>
        <taxon>Secundilactobacillus</taxon>
    </lineage>
</organism>
<sequence>MASKNKRPETTTKQIQSRFMSLFTVFALLIGFGVVSVVGVQLVRQRQQESVELLSSLKRSIIDDRPDWNQWRKSSTINTRDTFVRVHNSRIGEAPGTYYSKGTQDFLKAKKIHVLGFPALTYVSHYGFMYYRSGTRLGIRSEIWLSLQPMVAVLISVLMTVVIFLLLGLTIGSYLITLSAKQLTRPLLQLTNAAAKQSQDANDYASALPVPDNPLEVEQLASSFNQLLETVNQKSEQEKAFVSNAAHELRTPIAVILGHSKLIQRRGKSHPELVNHSVAFITDEATRMQRLVNQLLVLSRADRAKSERSYINLSDVVFETVEEERAVLSQRIAVTGDHSAVVYTNADNVQQILRTLLDNAGKYSPKGSLISVKIQTTDTKIILSVTDEGPGIKPEDQPRVFDRFYRGDFARDEHIQGTGLGLSIAKQLANLNQIELDVTSNQPVGTIFTLSFNNPKYQLS</sequence>
<dbReference type="AlphaFoldDB" id="A0A7X2XUI5"/>
<accession>A0A7X2XUI5</accession>
<keyword evidence="5" id="KW-0808">Transferase</keyword>
<dbReference type="FunFam" id="1.10.287.130:FF:000001">
    <property type="entry name" value="Two-component sensor histidine kinase"/>
    <property type="match status" value="1"/>
</dbReference>
<dbReference type="Pfam" id="PF02518">
    <property type="entry name" value="HATPase_c"/>
    <property type="match status" value="1"/>
</dbReference>
<dbReference type="PROSITE" id="PS50109">
    <property type="entry name" value="HIS_KIN"/>
    <property type="match status" value="1"/>
</dbReference>
<dbReference type="SUPFAM" id="SSF47384">
    <property type="entry name" value="Homodimeric domain of signal transducing histidine kinase"/>
    <property type="match status" value="1"/>
</dbReference>
<gene>
    <name evidence="14" type="ORF">GM612_04320</name>
</gene>
<keyword evidence="7" id="KW-0418">Kinase</keyword>
<dbReference type="InterPro" id="IPR003594">
    <property type="entry name" value="HATPase_dom"/>
</dbReference>
<dbReference type="InterPro" id="IPR003661">
    <property type="entry name" value="HisK_dim/P_dom"/>
</dbReference>
<protein>
    <recommendedName>
        <fullName evidence="3">histidine kinase</fullName>
        <ecNumber evidence="3">2.7.13.3</ecNumber>
    </recommendedName>
</protein>
<dbReference type="EC" id="2.7.13.3" evidence="3"/>
<reference evidence="14 15" key="1">
    <citation type="submission" date="2019-11" db="EMBL/GenBank/DDBJ databases">
        <title>Lactobacillus sp. nov. CRM56-3, isolated from fermented tea leaves.</title>
        <authorList>
            <person name="Phuengjayaem S."/>
            <person name="Tanasupawat S."/>
        </authorList>
    </citation>
    <scope>NUCLEOTIDE SEQUENCE [LARGE SCALE GENOMIC DNA]</scope>
    <source>
        <strain evidence="14 15">CRM56-3</strain>
    </source>
</reference>
<dbReference type="InterPro" id="IPR003660">
    <property type="entry name" value="HAMP_dom"/>
</dbReference>
<keyword evidence="8 11" id="KW-1133">Transmembrane helix</keyword>
<evidence type="ECO:0000256" key="1">
    <source>
        <dbReference type="ARBA" id="ARBA00000085"/>
    </source>
</evidence>
<dbReference type="InterPro" id="IPR004358">
    <property type="entry name" value="Sig_transdc_His_kin-like_C"/>
</dbReference>
<dbReference type="InterPro" id="IPR005467">
    <property type="entry name" value="His_kinase_dom"/>
</dbReference>
<comment type="catalytic activity">
    <reaction evidence="1">
        <text>ATP + protein L-histidine = ADP + protein N-phospho-L-histidine.</text>
        <dbReference type="EC" id="2.7.13.3"/>
    </reaction>
</comment>
<name>A0A7X2XUI5_9LACO</name>
<dbReference type="Gene3D" id="1.10.287.130">
    <property type="match status" value="1"/>
</dbReference>
<dbReference type="PANTHER" id="PTHR45436">
    <property type="entry name" value="SENSOR HISTIDINE KINASE YKOH"/>
    <property type="match status" value="1"/>
</dbReference>
<evidence type="ECO:0000313" key="14">
    <source>
        <dbReference type="EMBL" id="MTV81874.1"/>
    </source>
</evidence>
<keyword evidence="15" id="KW-1185">Reference proteome</keyword>
<evidence type="ECO:0000256" key="9">
    <source>
        <dbReference type="ARBA" id="ARBA00023012"/>
    </source>
</evidence>
<dbReference type="CDD" id="cd00082">
    <property type="entry name" value="HisKA"/>
    <property type="match status" value="1"/>
</dbReference>
<keyword evidence="6 11" id="KW-0812">Transmembrane</keyword>
<dbReference type="PROSITE" id="PS50885">
    <property type="entry name" value="HAMP"/>
    <property type="match status" value="1"/>
</dbReference>
<evidence type="ECO:0000256" key="2">
    <source>
        <dbReference type="ARBA" id="ARBA00004370"/>
    </source>
</evidence>
<dbReference type="Gene3D" id="6.10.340.10">
    <property type="match status" value="1"/>
</dbReference>
<dbReference type="Gene3D" id="3.30.565.10">
    <property type="entry name" value="Histidine kinase-like ATPase, C-terminal domain"/>
    <property type="match status" value="1"/>
</dbReference>
<evidence type="ECO:0000259" key="12">
    <source>
        <dbReference type="PROSITE" id="PS50109"/>
    </source>
</evidence>
<dbReference type="EMBL" id="WNJO01000004">
    <property type="protein sequence ID" value="MTV81874.1"/>
    <property type="molecule type" value="Genomic_DNA"/>
</dbReference>
<evidence type="ECO:0000259" key="13">
    <source>
        <dbReference type="PROSITE" id="PS50885"/>
    </source>
</evidence>
<dbReference type="SMART" id="SM00304">
    <property type="entry name" value="HAMP"/>
    <property type="match status" value="1"/>
</dbReference>
<evidence type="ECO:0000313" key="15">
    <source>
        <dbReference type="Proteomes" id="UP000466388"/>
    </source>
</evidence>
<dbReference type="InterPro" id="IPR050428">
    <property type="entry name" value="TCS_sensor_his_kinase"/>
</dbReference>
<keyword evidence="4" id="KW-0597">Phosphoprotein</keyword>
<dbReference type="InterPro" id="IPR036890">
    <property type="entry name" value="HATPase_C_sf"/>
</dbReference>
<dbReference type="CDD" id="cd00075">
    <property type="entry name" value="HATPase"/>
    <property type="match status" value="1"/>
</dbReference>
<dbReference type="Pfam" id="PF00672">
    <property type="entry name" value="HAMP"/>
    <property type="match status" value="1"/>
</dbReference>
<dbReference type="InterPro" id="IPR036097">
    <property type="entry name" value="HisK_dim/P_sf"/>
</dbReference>
<dbReference type="CDD" id="cd06225">
    <property type="entry name" value="HAMP"/>
    <property type="match status" value="1"/>
</dbReference>
<evidence type="ECO:0000256" key="4">
    <source>
        <dbReference type="ARBA" id="ARBA00022553"/>
    </source>
</evidence>
<evidence type="ECO:0000256" key="5">
    <source>
        <dbReference type="ARBA" id="ARBA00022679"/>
    </source>
</evidence>